<evidence type="ECO:0000259" key="11">
    <source>
        <dbReference type="PROSITE" id="PS50011"/>
    </source>
</evidence>
<dbReference type="OrthoDB" id="4204365at2759"/>
<comment type="caution">
    <text evidence="13">The sequence shown here is derived from an EMBL/GenBank/DDBJ whole genome shotgun (WGS) entry which is preliminary data.</text>
</comment>
<feature type="compositionally biased region" description="Pro residues" evidence="10">
    <location>
        <begin position="631"/>
        <end position="641"/>
    </location>
</feature>
<dbReference type="EC" id="2.7.11.1" evidence="2"/>
<dbReference type="AlphaFoldDB" id="A0A1J9R4V6"/>
<feature type="domain" description="Protein kinase" evidence="11">
    <location>
        <begin position="72"/>
        <end position="442"/>
    </location>
</feature>
<dbReference type="PROSITE" id="PS50011">
    <property type="entry name" value="PROTEIN_KINASE_DOM"/>
    <property type="match status" value="1"/>
</dbReference>
<dbReference type="GO" id="GO:0005524">
    <property type="term" value="F:ATP binding"/>
    <property type="evidence" value="ECO:0007669"/>
    <property type="project" value="UniProtKB-KW"/>
</dbReference>
<dbReference type="PANTHER" id="PTHR47634:SF9">
    <property type="entry name" value="PROTEIN KINASE DOMAIN-CONTAINING PROTEIN-RELATED"/>
    <property type="match status" value="1"/>
</dbReference>
<evidence type="ECO:0000259" key="12">
    <source>
        <dbReference type="PROSITE" id="PS50013"/>
    </source>
</evidence>
<dbReference type="SUPFAM" id="SSF54160">
    <property type="entry name" value="Chromo domain-like"/>
    <property type="match status" value="1"/>
</dbReference>
<dbReference type="PANTHER" id="PTHR47634">
    <property type="entry name" value="PROTEIN KINASE DOMAIN-CONTAINING PROTEIN-RELATED"/>
    <property type="match status" value="1"/>
</dbReference>
<comment type="subunit">
    <text evidence="1">Component of the NuA4 histone acetyltransferase complex.</text>
</comment>
<dbReference type="Gene3D" id="1.10.510.10">
    <property type="entry name" value="Transferase(Phosphotransferase) domain 1"/>
    <property type="match status" value="1"/>
</dbReference>
<proteinExistence type="predicted"/>
<dbReference type="Gene3D" id="3.30.200.20">
    <property type="entry name" value="Phosphorylase Kinase, domain 1"/>
    <property type="match status" value="1"/>
</dbReference>
<keyword evidence="3" id="KW-0723">Serine/threonine-protein kinase</keyword>
<reference evidence="13 14" key="1">
    <citation type="submission" date="2015-08" db="EMBL/GenBank/DDBJ databases">
        <title>Emmonsia species relationships and genome sequence.</title>
        <authorList>
            <person name="Cuomo C.A."/>
            <person name="Schwartz I.S."/>
            <person name="Kenyon C."/>
            <person name="De Hoog G.S."/>
            <person name="Govender N.P."/>
            <person name="Botha A."/>
            <person name="Moreno L."/>
            <person name="De Vries M."/>
            <person name="Munoz J.F."/>
            <person name="Stielow J.B."/>
        </authorList>
    </citation>
    <scope>NUCLEOTIDE SEQUENCE [LARGE SCALE GENOMIC DNA]</scope>
    <source>
        <strain evidence="13 14">EI222</strain>
    </source>
</reference>
<organism evidence="13 14">
    <name type="scientific">Blastomyces percursus</name>
    <dbReference type="NCBI Taxonomy" id="1658174"/>
    <lineage>
        <taxon>Eukaryota</taxon>
        <taxon>Fungi</taxon>
        <taxon>Dikarya</taxon>
        <taxon>Ascomycota</taxon>
        <taxon>Pezizomycotina</taxon>
        <taxon>Eurotiomycetes</taxon>
        <taxon>Eurotiomycetidae</taxon>
        <taxon>Onygenales</taxon>
        <taxon>Ajellomycetaceae</taxon>
        <taxon>Blastomyces</taxon>
    </lineage>
</organism>
<dbReference type="PROSITE" id="PS50013">
    <property type="entry name" value="CHROMO_2"/>
    <property type="match status" value="1"/>
</dbReference>
<evidence type="ECO:0000313" key="14">
    <source>
        <dbReference type="Proteomes" id="UP000242791"/>
    </source>
</evidence>
<dbReference type="Pfam" id="PF00069">
    <property type="entry name" value="Pkinase"/>
    <property type="match status" value="1"/>
</dbReference>
<keyword evidence="6 13" id="KW-0418">Kinase</keyword>
<evidence type="ECO:0000256" key="1">
    <source>
        <dbReference type="ARBA" id="ARBA00011353"/>
    </source>
</evidence>
<dbReference type="Gene3D" id="2.40.50.40">
    <property type="match status" value="1"/>
</dbReference>
<dbReference type="GO" id="GO:0050684">
    <property type="term" value="P:regulation of mRNA processing"/>
    <property type="evidence" value="ECO:0007669"/>
    <property type="project" value="TreeGrafter"/>
</dbReference>
<sequence length="641" mass="73105">MAIAWILSRRTVLLRSISRLCVISKSVSTHPDKSQMDQPLYTSSVDAEPFHRYRQGGYHPVALGECLKAGRYKELHKLGWGGYSTVWAARDQRLCNIVRLMVVPANRESREKIYVAIKISVAERIHDEETRELQTMKELAAHPLCLEHTVHMLDDFDLKGPNGSHKCLVYEPLGPNIPDIIDAHFPDGRLSGKLAKVIAKKSLIGLDSLHQQNIGHGDLHTRNLAFTIPYMDCVTEERFTEMLGKLEIGYVRRSDGKDLDPGIPEYIVRPTSYWTQSWNSAQSIKIIDFGESFLPTAIPQTLHTPLAVRAPEVIFQDRIDYHVDLWSMGCMLFELFTGQPPFDTFLMTPTILVGQMREVASDDLPERWQGIWHIMNAEDGRTTENTGLNLQEWLEEVYFEGQENPDLTREDIVRLGQIIGRLLQFEPSARASARQVLDDSWFNDPIQSADTIVQKLREAHEWAEAAMADAQQKQETQANKHRQPAERHSVGDKVWLDLVHMRTDHPSASLDVRRAQYEVTEVMGSHDYRLNTPPGVHNIFHTSLLQRAATDPLPSQTQTDWQPPGILAEDNEVEFEIEAILNERVNRRRTEYLVKWLGYDRPTWEPAPALEDTTTLQAYQELRGPATRPTPLHPPSPPLSL</sequence>
<evidence type="ECO:0000313" key="13">
    <source>
        <dbReference type="EMBL" id="OJD22669.1"/>
    </source>
</evidence>
<evidence type="ECO:0000256" key="5">
    <source>
        <dbReference type="ARBA" id="ARBA00022741"/>
    </source>
</evidence>
<evidence type="ECO:0000256" key="10">
    <source>
        <dbReference type="SAM" id="MobiDB-lite"/>
    </source>
</evidence>
<evidence type="ECO:0000256" key="8">
    <source>
        <dbReference type="ARBA" id="ARBA00047899"/>
    </source>
</evidence>
<dbReference type="Pfam" id="PF00385">
    <property type="entry name" value="Chromo"/>
    <property type="match status" value="1"/>
</dbReference>
<accession>A0A1J9R4V6</accession>
<dbReference type="SMART" id="SM00298">
    <property type="entry name" value="CHROMO"/>
    <property type="match status" value="1"/>
</dbReference>
<dbReference type="GO" id="GO:0006338">
    <property type="term" value="P:chromatin remodeling"/>
    <property type="evidence" value="ECO:0007669"/>
    <property type="project" value="UniProtKB-ARBA"/>
</dbReference>
<dbReference type="InterPro" id="IPR023780">
    <property type="entry name" value="Chromo_domain"/>
</dbReference>
<dbReference type="Proteomes" id="UP000242791">
    <property type="component" value="Unassembled WGS sequence"/>
</dbReference>
<dbReference type="InterPro" id="IPR051334">
    <property type="entry name" value="SRPK"/>
</dbReference>
<dbReference type="GO" id="GO:0000245">
    <property type="term" value="P:spliceosomal complex assembly"/>
    <property type="evidence" value="ECO:0007669"/>
    <property type="project" value="TreeGrafter"/>
</dbReference>
<dbReference type="STRING" id="1658174.A0A1J9R4V6"/>
<evidence type="ECO:0000256" key="6">
    <source>
        <dbReference type="ARBA" id="ARBA00022777"/>
    </source>
</evidence>
<evidence type="ECO:0000256" key="9">
    <source>
        <dbReference type="ARBA" id="ARBA00048679"/>
    </source>
</evidence>
<dbReference type="InterPro" id="IPR016197">
    <property type="entry name" value="Chromo-like_dom_sf"/>
</dbReference>
<comment type="catalytic activity">
    <reaction evidence="8">
        <text>L-threonyl-[protein] + ATP = O-phospho-L-threonyl-[protein] + ADP + H(+)</text>
        <dbReference type="Rhea" id="RHEA:46608"/>
        <dbReference type="Rhea" id="RHEA-COMP:11060"/>
        <dbReference type="Rhea" id="RHEA-COMP:11605"/>
        <dbReference type="ChEBI" id="CHEBI:15378"/>
        <dbReference type="ChEBI" id="CHEBI:30013"/>
        <dbReference type="ChEBI" id="CHEBI:30616"/>
        <dbReference type="ChEBI" id="CHEBI:61977"/>
        <dbReference type="ChEBI" id="CHEBI:456216"/>
        <dbReference type="EC" id="2.7.11.1"/>
    </reaction>
</comment>
<gene>
    <name evidence="13" type="ORF">ACJ73_05980</name>
</gene>
<keyword evidence="14" id="KW-1185">Reference proteome</keyword>
<feature type="region of interest" description="Disordered" evidence="10">
    <location>
        <begin position="622"/>
        <end position="641"/>
    </location>
</feature>
<dbReference type="SUPFAM" id="SSF56112">
    <property type="entry name" value="Protein kinase-like (PK-like)"/>
    <property type="match status" value="1"/>
</dbReference>
<evidence type="ECO:0000256" key="7">
    <source>
        <dbReference type="ARBA" id="ARBA00022840"/>
    </source>
</evidence>
<dbReference type="VEuPathDB" id="FungiDB:ACJ73_05980"/>
<keyword evidence="5" id="KW-0547">Nucleotide-binding</keyword>
<keyword evidence="7" id="KW-0067">ATP-binding</keyword>
<evidence type="ECO:0000256" key="3">
    <source>
        <dbReference type="ARBA" id="ARBA00022527"/>
    </source>
</evidence>
<dbReference type="GO" id="GO:0004674">
    <property type="term" value="F:protein serine/threonine kinase activity"/>
    <property type="evidence" value="ECO:0007669"/>
    <property type="project" value="UniProtKB-KW"/>
</dbReference>
<dbReference type="EMBL" id="LGTZ01000991">
    <property type="protein sequence ID" value="OJD22669.1"/>
    <property type="molecule type" value="Genomic_DNA"/>
</dbReference>
<dbReference type="InterPro" id="IPR000953">
    <property type="entry name" value="Chromo/chromo_shadow_dom"/>
</dbReference>
<dbReference type="SMART" id="SM00220">
    <property type="entry name" value="S_TKc"/>
    <property type="match status" value="1"/>
</dbReference>
<comment type="catalytic activity">
    <reaction evidence="9">
        <text>L-seryl-[protein] + ATP = O-phospho-L-seryl-[protein] + ADP + H(+)</text>
        <dbReference type="Rhea" id="RHEA:17989"/>
        <dbReference type="Rhea" id="RHEA-COMP:9863"/>
        <dbReference type="Rhea" id="RHEA-COMP:11604"/>
        <dbReference type="ChEBI" id="CHEBI:15378"/>
        <dbReference type="ChEBI" id="CHEBI:29999"/>
        <dbReference type="ChEBI" id="CHEBI:30616"/>
        <dbReference type="ChEBI" id="CHEBI:83421"/>
        <dbReference type="ChEBI" id="CHEBI:456216"/>
        <dbReference type="EC" id="2.7.11.1"/>
    </reaction>
</comment>
<dbReference type="InterPro" id="IPR011009">
    <property type="entry name" value="Kinase-like_dom_sf"/>
</dbReference>
<feature type="domain" description="Chromo" evidence="12">
    <location>
        <begin position="575"/>
        <end position="631"/>
    </location>
</feature>
<protein>
    <recommendedName>
        <fullName evidence="2">non-specific serine/threonine protein kinase</fullName>
        <ecNumber evidence="2">2.7.11.1</ecNumber>
    </recommendedName>
</protein>
<name>A0A1J9R4V6_9EURO</name>
<dbReference type="InterPro" id="IPR000719">
    <property type="entry name" value="Prot_kinase_dom"/>
</dbReference>
<keyword evidence="4" id="KW-0808">Transferase</keyword>
<evidence type="ECO:0000256" key="2">
    <source>
        <dbReference type="ARBA" id="ARBA00012513"/>
    </source>
</evidence>
<evidence type="ECO:0000256" key="4">
    <source>
        <dbReference type="ARBA" id="ARBA00022679"/>
    </source>
</evidence>